<dbReference type="InterPro" id="IPR027417">
    <property type="entry name" value="P-loop_NTPase"/>
</dbReference>
<keyword evidence="9" id="KW-1185">Reference proteome</keyword>
<dbReference type="RefSeq" id="WP_109265735.1">
    <property type="nucleotide sequence ID" value="NZ_QEWP01000019.1"/>
</dbReference>
<gene>
    <name evidence="8" type="ORF">DDZ16_17275</name>
</gene>
<dbReference type="Pfam" id="PF13086">
    <property type="entry name" value="AAA_11"/>
    <property type="match status" value="1"/>
</dbReference>
<dbReference type="Pfam" id="PF13087">
    <property type="entry name" value="AAA_12"/>
    <property type="match status" value="1"/>
</dbReference>
<evidence type="ECO:0000259" key="7">
    <source>
        <dbReference type="Pfam" id="PF13087"/>
    </source>
</evidence>
<dbReference type="Gene3D" id="3.90.320.10">
    <property type="match status" value="1"/>
</dbReference>
<name>A0A2U2B4V7_9BACT</name>
<evidence type="ECO:0000256" key="1">
    <source>
        <dbReference type="ARBA" id="ARBA00022741"/>
    </source>
</evidence>
<dbReference type="InterPro" id="IPR011604">
    <property type="entry name" value="PDDEXK-like_dom_sf"/>
</dbReference>
<sequence>MIDPARRFFDDLISIETKADFSVPEKVKRQRISLEQCCRHLTKEDGLTFSNLFGRLEYVCQKLQIGDDLKGKLHEFRIFANSVIKNRKEPNKGQYYWGLKVLARSYGQFFGVEIPADLKAHYENREIAEKKKKHYHVNPEGFRGMLLKIDAEQKELLVQPDVQGDAAPVVVVYNVKGINDELTASVELMQPGQQLQLLETHRNEDGKVVPGLIVLEPDYLLDVTSIARCFNNIKGKNIRAFELFFIARSEVRKLSKAIHKGNVANMFFDELLNEQPGKKKEFKNVLMDSFKSFPLPYTSLDGIDKSYFNELETQFANLRRVVDNEFRKGDHHPIDRAKSNLEVSLMSPELGLQGRMDLFDESPSENTHYQSKILELKSGKLPFPYDNPSIVSEDHAAQVRMYNMLAQRVLGHHPKRIFNAVLYSAADKEGEALRYVSHFKSFEREIINVRNQIVTWEYRFASDQEPYPLSEVFVRSIDVKKYGLNPADKRFSWFFSKFFDYKKLILDKISPLEQQYFFAFSSFISREKILSKVGDGEYTKGLSALWNKTDLSDEDVFNELRDLTIKENHADNENASITLRRPKDEPRFINFRRGDICVLYPYLRDRFMATNHRVLKCSIESLSNEEVTVKLRQKQSSLDYFSGFDTWVLEHDSLDNNFEQMHNGLFEFLQLPPARRELLLGLRPPVSGNDELREFVNVKDSTYLEESRKEQNQVLSSAWNARDYYLLVGPPGTGKTNLFLRRFVKELISETDLNVLLVSYTNRAVDEMCSSVRAIVQDNMIRIGSSLGCDRSHEDLLLDRKIKNLKNRKEIRELIEDTRLFAGTLSSVLGKNELFELKKFDIAIVDEASQILEPNIINLLGRVNRFVLIGDERQLPAVVTQSPAESKVNDEKLHEIGLLDRRNSYFERMLFLCKKNNWNHAWGELTFQGRMHPDLSLFTNRFFYNNKLKSAELTHQKGKLLDRETGNDGELVNLISENRVVFIPSAFAPRDFSEKHNALEAHLISAILKEISLLHNLSDDDEIVERVGVITPFRSQIASIREQLETDGHTCFERLQIDTVERFQGGQKDFILVSFCMNRPEQLDFLAQNRVMIENLTSGGMKPALVDRKLNVTLTRARKQIILTGNEGVLGPDEIYGKLIGDIHKSGGYFKKGARAILDI</sequence>
<feature type="domain" description="UvrD-like helicase ATP-binding" evidence="5">
    <location>
        <begin position="721"/>
        <end position="780"/>
    </location>
</feature>
<dbReference type="AlphaFoldDB" id="A0A2U2B4V7"/>
<keyword evidence="3 8" id="KW-0347">Helicase</keyword>
<evidence type="ECO:0000259" key="6">
    <source>
        <dbReference type="Pfam" id="PF13086"/>
    </source>
</evidence>
<dbReference type="Gene3D" id="3.40.50.300">
    <property type="entry name" value="P-loop containing nucleotide triphosphate hydrolases"/>
    <property type="match status" value="2"/>
</dbReference>
<protein>
    <submittedName>
        <fullName evidence="8">DNA helicase</fullName>
    </submittedName>
</protein>
<proteinExistence type="predicted"/>
<feature type="domain" description="DNA2/NAM7 helicase-like C-terminal" evidence="7">
    <location>
        <begin position="904"/>
        <end position="1127"/>
    </location>
</feature>
<organism evidence="8 9">
    <name type="scientific">Marinilabilia rubra</name>
    <dbReference type="NCBI Taxonomy" id="2162893"/>
    <lineage>
        <taxon>Bacteria</taxon>
        <taxon>Pseudomonadati</taxon>
        <taxon>Bacteroidota</taxon>
        <taxon>Bacteroidia</taxon>
        <taxon>Marinilabiliales</taxon>
        <taxon>Marinilabiliaceae</taxon>
        <taxon>Marinilabilia</taxon>
    </lineage>
</organism>
<dbReference type="PANTHER" id="PTHR10887">
    <property type="entry name" value="DNA2/NAM7 HELICASE FAMILY"/>
    <property type="match status" value="1"/>
</dbReference>
<dbReference type="InterPro" id="IPR041677">
    <property type="entry name" value="DNA2/NAM7_AAA_11"/>
</dbReference>
<dbReference type="Proteomes" id="UP000244956">
    <property type="component" value="Unassembled WGS sequence"/>
</dbReference>
<dbReference type="InterPro" id="IPR014016">
    <property type="entry name" value="UvrD-like_ATP-bd"/>
</dbReference>
<dbReference type="GO" id="GO:0004386">
    <property type="term" value="F:helicase activity"/>
    <property type="evidence" value="ECO:0007669"/>
    <property type="project" value="UniProtKB-KW"/>
</dbReference>
<keyword evidence="4" id="KW-0067">ATP-binding</keyword>
<evidence type="ECO:0000313" key="8">
    <source>
        <dbReference type="EMBL" id="PWD98092.1"/>
    </source>
</evidence>
<evidence type="ECO:0000259" key="5">
    <source>
        <dbReference type="Pfam" id="PF00580"/>
    </source>
</evidence>
<accession>A0A2U2B4V7</accession>
<keyword evidence="2" id="KW-0378">Hydrolase</keyword>
<evidence type="ECO:0000256" key="2">
    <source>
        <dbReference type="ARBA" id="ARBA00022801"/>
    </source>
</evidence>
<evidence type="ECO:0000313" key="9">
    <source>
        <dbReference type="Proteomes" id="UP000244956"/>
    </source>
</evidence>
<dbReference type="CDD" id="cd18808">
    <property type="entry name" value="SF1_C_Upf1"/>
    <property type="match status" value="1"/>
</dbReference>
<dbReference type="PANTHER" id="PTHR10887:SF495">
    <property type="entry name" value="HELICASE SENATAXIN ISOFORM X1-RELATED"/>
    <property type="match status" value="1"/>
</dbReference>
<evidence type="ECO:0000256" key="4">
    <source>
        <dbReference type="ARBA" id="ARBA00022840"/>
    </source>
</evidence>
<dbReference type="InterPro" id="IPR047187">
    <property type="entry name" value="SF1_C_Upf1"/>
</dbReference>
<dbReference type="EMBL" id="QEWP01000019">
    <property type="protein sequence ID" value="PWD98092.1"/>
    <property type="molecule type" value="Genomic_DNA"/>
</dbReference>
<reference evidence="8 9" key="1">
    <citation type="submission" date="2018-05" db="EMBL/GenBank/DDBJ databases">
        <title>Marinilabilia rubrum sp. nov., isolated from saltern sediment.</title>
        <authorList>
            <person name="Zhang R."/>
        </authorList>
    </citation>
    <scope>NUCLEOTIDE SEQUENCE [LARGE SCALE GENOMIC DNA]</scope>
    <source>
        <strain evidence="8 9">WTE16</strain>
    </source>
</reference>
<dbReference type="SUPFAM" id="SSF52540">
    <property type="entry name" value="P-loop containing nucleoside triphosphate hydrolases"/>
    <property type="match status" value="1"/>
</dbReference>
<dbReference type="InterPro" id="IPR041679">
    <property type="entry name" value="DNA2/NAM7-like_C"/>
</dbReference>
<evidence type="ECO:0000256" key="3">
    <source>
        <dbReference type="ARBA" id="ARBA00022806"/>
    </source>
</evidence>
<keyword evidence="1" id="KW-0547">Nucleotide-binding</keyword>
<dbReference type="OrthoDB" id="9757917at2"/>
<feature type="domain" description="DNA2/NAM7 helicase helicase" evidence="6">
    <location>
        <begin position="801"/>
        <end position="880"/>
    </location>
</feature>
<dbReference type="GO" id="GO:0016787">
    <property type="term" value="F:hydrolase activity"/>
    <property type="evidence" value="ECO:0007669"/>
    <property type="project" value="UniProtKB-KW"/>
</dbReference>
<dbReference type="GO" id="GO:0005524">
    <property type="term" value="F:ATP binding"/>
    <property type="evidence" value="ECO:0007669"/>
    <property type="project" value="UniProtKB-KW"/>
</dbReference>
<dbReference type="InterPro" id="IPR045055">
    <property type="entry name" value="DNA2/NAM7-like"/>
</dbReference>
<comment type="caution">
    <text evidence="8">The sequence shown here is derived from an EMBL/GenBank/DDBJ whole genome shotgun (WGS) entry which is preliminary data.</text>
</comment>
<dbReference type="Pfam" id="PF00580">
    <property type="entry name" value="UvrD-helicase"/>
    <property type="match status" value="1"/>
</dbReference>